<organism evidence="4">
    <name type="scientific">Naegleria gruberi</name>
    <name type="common">Amoeba</name>
    <dbReference type="NCBI Taxonomy" id="5762"/>
    <lineage>
        <taxon>Eukaryota</taxon>
        <taxon>Discoba</taxon>
        <taxon>Heterolobosea</taxon>
        <taxon>Tetramitia</taxon>
        <taxon>Eutetramitia</taxon>
        <taxon>Vahlkampfiidae</taxon>
        <taxon>Naegleria</taxon>
    </lineage>
</organism>
<dbReference type="GeneID" id="8860285"/>
<dbReference type="EMBL" id="GG738856">
    <property type="protein sequence ID" value="EFC47092.1"/>
    <property type="molecule type" value="Genomic_DNA"/>
</dbReference>
<protein>
    <submittedName>
        <fullName evidence="3">FBOX domain-containing protein</fullName>
    </submittedName>
</protein>
<dbReference type="InterPro" id="IPR036047">
    <property type="entry name" value="F-box-like_dom_sf"/>
</dbReference>
<evidence type="ECO:0000259" key="2">
    <source>
        <dbReference type="PROSITE" id="PS50181"/>
    </source>
</evidence>
<dbReference type="KEGG" id="ngr:NAEGRDRAFT_64976"/>
<dbReference type="RefSeq" id="XP_002679836.1">
    <property type="nucleotide sequence ID" value="XM_002679790.1"/>
</dbReference>
<dbReference type="PROSITE" id="PS50181">
    <property type="entry name" value="FBOX"/>
    <property type="match status" value="1"/>
</dbReference>
<dbReference type="InParanoid" id="D2V7Z5"/>
<evidence type="ECO:0000313" key="4">
    <source>
        <dbReference type="Proteomes" id="UP000006671"/>
    </source>
</evidence>
<dbReference type="SUPFAM" id="SSF81383">
    <property type="entry name" value="F-box domain"/>
    <property type="match status" value="1"/>
</dbReference>
<accession>D2V7Z5</accession>
<dbReference type="Proteomes" id="UP000006671">
    <property type="component" value="Unassembled WGS sequence"/>
</dbReference>
<dbReference type="VEuPathDB" id="AmoebaDB:NAEGRDRAFT_64976"/>
<reference evidence="3 4" key="1">
    <citation type="journal article" date="2010" name="Cell">
        <title>The genome of Naegleria gruberi illuminates early eukaryotic versatility.</title>
        <authorList>
            <person name="Fritz-Laylin L.K."/>
            <person name="Prochnik S.E."/>
            <person name="Ginger M.L."/>
            <person name="Dacks J.B."/>
            <person name="Carpenter M.L."/>
            <person name="Field M.C."/>
            <person name="Kuo A."/>
            <person name="Paredez A."/>
            <person name="Chapman J."/>
            <person name="Pham J."/>
            <person name="Shu S."/>
            <person name="Neupane R."/>
            <person name="Cipriano M."/>
            <person name="Mancuso J."/>
            <person name="Tu H."/>
            <person name="Salamov A."/>
            <person name="Lindquist E."/>
            <person name="Shapiro H."/>
            <person name="Lucas S."/>
            <person name="Grigoriev I.V."/>
            <person name="Cande W.Z."/>
            <person name="Fulton C."/>
            <person name="Rokhsar D.S."/>
            <person name="Dawson S.C."/>
        </authorList>
    </citation>
    <scope>NUCLEOTIDE SEQUENCE [LARGE SCALE GENOMIC DNA]</scope>
    <source>
        <strain evidence="3 4">NEG-M</strain>
    </source>
</reference>
<evidence type="ECO:0000313" key="3">
    <source>
        <dbReference type="EMBL" id="EFC47092.1"/>
    </source>
</evidence>
<feature type="domain" description="F-box" evidence="2">
    <location>
        <begin position="200"/>
        <end position="246"/>
    </location>
</feature>
<proteinExistence type="predicted"/>
<dbReference type="Gene3D" id="1.20.1280.50">
    <property type="match status" value="1"/>
</dbReference>
<evidence type="ECO:0000256" key="1">
    <source>
        <dbReference type="SAM" id="MobiDB-lite"/>
    </source>
</evidence>
<feature type="region of interest" description="Disordered" evidence="1">
    <location>
        <begin position="1"/>
        <end position="21"/>
    </location>
</feature>
<dbReference type="SMART" id="SM00256">
    <property type="entry name" value="FBOX"/>
    <property type="match status" value="1"/>
</dbReference>
<keyword evidence="4" id="KW-1185">Reference proteome</keyword>
<dbReference type="Pfam" id="PF12937">
    <property type="entry name" value="F-box-like"/>
    <property type="match status" value="1"/>
</dbReference>
<sequence length="342" mass="40142">MGQHNSSSSFDNDDSSSMSDNDVIDEVNRVEMNPFCVGIIGTGEGGKSTLVKNFKSALNKYSLTEFDREELRRILYYMMKNAMASILNTELDNQYLSNNIDSDYEAIRKFIPFFTTPNIHLAYSNRHRYQFPLENFESLLRKVDSIQNLDIGLQEDLESYWMVDLLESKILNGFMIEGVEPIKPFINFGKSNNSSIEVNQIPSTNMNEDMLSEIFKFLNPYDLFSVMQSCKQFNKAANRENVWYNLCKYHHPHISYRFAMKTFEEMTRNQLDSIDEENNIFKVYYKNRGWIVQKSIQYIQNMYLSHIPPTISYKKTLVMNLIDYKETKQAILQILRNERVIS</sequence>
<dbReference type="AlphaFoldDB" id="D2V7Z5"/>
<name>D2V7Z5_NAEGR</name>
<dbReference type="InterPro" id="IPR001810">
    <property type="entry name" value="F-box_dom"/>
</dbReference>
<gene>
    <name evidence="3" type="ORF">NAEGRDRAFT_64976</name>
</gene>